<name>A0ABD1LFT5_9FABA</name>
<evidence type="ECO:0000313" key="2">
    <source>
        <dbReference type="Proteomes" id="UP001603857"/>
    </source>
</evidence>
<proteinExistence type="predicted"/>
<dbReference type="Proteomes" id="UP001603857">
    <property type="component" value="Unassembled WGS sequence"/>
</dbReference>
<accession>A0ABD1LFT5</accession>
<evidence type="ECO:0000313" key="1">
    <source>
        <dbReference type="EMBL" id="KAL2322389.1"/>
    </source>
</evidence>
<keyword evidence="2" id="KW-1185">Reference proteome</keyword>
<dbReference type="EMBL" id="JBGMDY010000009">
    <property type="protein sequence ID" value="KAL2322389.1"/>
    <property type="molecule type" value="Genomic_DNA"/>
</dbReference>
<gene>
    <name evidence="1" type="ORF">Fmac_026768</name>
</gene>
<comment type="caution">
    <text evidence="1">The sequence shown here is derived from an EMBL/GenBank/DDBJ whole genome shotgun (WGS) entry which is preliminary data.</text>
</comment>
<sequence>MTYDDEGKRYGHMTTNLSECINKVFKDCRNIPITALVRSTYMRCAEYFVQRGVHAQEDVIAGKVFVDNVMRILGKNQETACSHMVRRFDTRKSKFKIEEAFNPVTQTGGKIWKVNLQERSCQSGKFTAFHLPCSHVIAACGFVSMDYYQFVDRVYSTHSILRAYSGSWEPIGNEDLVPPSTDE</sequence>
<reference evidence="1 2" key="1">
    <citation type="submission" date="2024-08" db="EMBL/GenBank/DDBJ databases">
        <title>Insights into the chromosomal genome structure of Flemingia macrophylla.</title>
        <authorList>
            <person name="Ding Y."/>
            <person name="Zhao Y."/>
            <person name="Bi W."/>
            <person name="Wu M."/>
            <person name="Zhao G."/>
            <person name="Gong Y."/>
            <person name="Li W."/>
            <person name="Zhang P."/>
        </authorList>
    </citation>
    <scope>NUCLEOTIDE SEQUENCE [LARGE SCALE GENOMIC DNA]</scope>
    <source>
        <strain evidence="1">DYQJB</strain>
        <tissue evidence="1">Leaf</tissue>
    </source>
</reference>
<organism evidence="1 2">
    <name type="scientific">Flemingia macrophylla</name>
    <dbReference type="NCBI Taxonomy" id="520843"/>
    <lineage>
        <taxon>Eukaryota</taxon>
        <taxon>Viridiplantae</taxon>
        <taxon>Streptophyta</taxon>
        <taxon>Embryophyta</taxon>
        <taxon>Tracheophyta</taxon>
        <taxon>Spermatophyta</taxon>
        <taxon>Magnoliopsida</taxon>
        <taxon>eudicotyledons</taxon>
        <taxon>Gunneridae</taxon>
        <taxon>Pentapetalae</taxon>
        <taxon>rosids</taxon>
        <taxon>fabids</taxon>
        <taxon>Fabales</taxon>
        <taxon>Fabaceae</taxon>
        <taxon>Papilionoideae</taxon>
        <taxon>50 kb inversion clade</taxon>
        <taxon>NPAAA clade</taxon>
        <taxon>indigoferoid/millettioid clade</taxon>
        <taxon>Phaseoleae</taxon>
        <taxon>Flemingia</taxon>
    </lineage>
</organism>
<protein>
    <recommendedName>
        <fullName evidence="3">SWIM-type domain-containing protein</fullName>
    </recommendedName>
</protein>
<evidence type="ECO:0008006" key="3">
    <source>
        <dbReference type="Google" id="ProtNLM"/>
    </source>
</evidence>
<dbReference type="AlphaFoldDB" id="A0ABD1LFT5"/>